<dbReference type="Proteomes" id="UP000009154">
    <property type="component" value="Chromosome"/>
</dbReference>
<dbReference type="HOGENOM" id="CLU_052626_4_0_11"/>
<gene>
    <name evidence="1" type="ordered locus">GPOL_c41160</name>
</gene>
<reference evidence="1 2" key="1">
    <citation type="journal article" date="2012" name="Appl. Environ. Microbiol.">
        <title>Involvement of two latex-clearing proteins during rubber degradation and insights into the subsequent degradation pathway revealed by the genome sequence of Gordonia polyisoprenivorans strain VH2.</title>
        <authorList>
            <person name="Hiessl S."/>
            <person name="Schuldes J."/>
            <person name="Thurmer A."/>
            <person name="Halbsguth T."/>
            <person name="Broker D."/>
            <person name="Angelov A."/>
            <person name="Liebl W."/>
            <person name="Daniel R."/>
            <person name="Steinbuchel A."/>
        </authorList>
    </citation>
    <scope>NUCLEOTIDE SEQUENCE [LARGE SCALE GENOMIC DNA]</scope>
    <source>
        <strain evidence="2">DSM 44266 / VH2</strain>
    </source>
</reference>
<evidence type="ECO:0008006" key="3">
    <source>
        <dbReference type="Google" id="ProtNLM"/>
    </source>
</evidence>
<dbReference type="KEGG" id="gpo:GPOL_c41160"/>
<dbReference type="STRING" id="1112204.GPOL_c41160"/>
<proteinExistence type="predicted"/>
<protein>
    <recommendedName>
        <fullName evidence="3">AbiEi antitoxin C-terminal domain-containing protein</fullName>
    </recommendedName>
</protein>
<dbReference type="eggNOG" id="COG5340">
    <property type="taxonomic scope" value="Bacteria"/>
</dbReference>
<name>H6MT02_GORPV</name>
<evidence type="ECO:0000313" key="1">
    <source>
        <dbReference type="EMBL" id="AFA75123.1"/>
    </source>
</evidence>
<dbReference type="EMBL" id="CP003119">
    <property type="protein sequence ID" value="AFA75123.1"/>
    <property type="molecule type" value="Genomic_DNA"/>
</dbReference>
<dbReference type="GeneID" id="90161122"/>
<evidence type="ECO:0000313" key="2">
    <source>
        <dbReference type="Proteomes" id="UP000009154"/>
    </source>
</evidence>
<sequence>MTRFPTDEHDIIYRHAYLTAGFTDTDLARARSHGEITQLVRGAYIPAQHRERAEIHRLAVIATSRLGRFDESVPSHQSAAALHRLPMLSPNFRRIHTTTGRARGGGRTATRHNHVGIVPPDHLIEIDGVIVPGIEYVAVDVACTTTAGFAGALAVFDAALRAGADRATMESLLRGVRRGVGVARRALHHADGNAESPGESWSRAQMIEAGIPSARLQHRFYDAEGNEIARTDFDWSGVLVGEFDGKVKYQKHLRPGEDAADAVIREKIREDRLRAQGIMVIRWVWADLEAGTVVTRIRRWLTHFALMAA</sequence>
<organism evidence="1 2">
    <name type="scientific">Gordonia polyisoprenivorans (strain DSM 44266 / VH2)</name>
    <dbReference type="NCBI Taxonomy" id="1112204"/>
    <lineage>
        <taxon>Bacteria</taxon>
        <taxon>Bacillati</taxon>
        <taxon>Actinomycetota</taxon>
        <taxon>Actinomycetes</taxon>
        <taxon>Mycobacteriales</taxon>
        <taxon>Gordoniaceae</taxon>
        <taxon>Gordonia</taxon>
    </lineage>
</organism>
<dbReference type="AlphaFoldDB" id="H6MT02"/>
<accession>H6MT02</accession>
<dbReference type="RefSeq" id="WP_014361385.1">
    <property type="nucleotide sequence ID" value="NC_016906.1"/>
</dbReference>
<keyword evidence="2" id="KW-1185">Reference proteome</keyword>